<dbReference type="SUPFAM" id="SSF51735">
    <property type="entry name" value="NAD(P)-binding Rossmann-fold domains"/>
    <property type="match status" value="1"/>
</dbReference>
<sequence>MVEKFEDMDELKRIYFADILNYNETIEMKHQIEKYFGKIDILVNNDRIHLINQSFDTNQ</sequence>
<feature type="non-terminal residue" evidence="1">
    <location>
        <position position="59"/>
    </location>
</feature>
<dbReference type="EMBL" id="BARS01009672">
    <property type="protein sequence ID" value="GAF77948.1"/>
    <property type="molecule type" value="Genomic_DNA"/>
</dbReference>
<gene>
    <name evidence="1" type="ORF">S01H1_18132</name>
</gene>
<dbReference type="AlphaFoldDB" id="X0SAA7"/>
<accession>X0SAA7</accession>
<protein>
    <submittedName>
        <fullName evidence="1">Uncharacterized protein</fullName>
    </submittedName>
</protein>
<comment type="caution">
    <text evidence="1">The sequence shown here is derived from an EMBL/GenBank/DDBJ whole genome shotgun (WGS) entry which is preliminary data.</text>
</comment>
<evidence type="ECO:0000313" key="1">
    <source>
        <dbReference type="EMBL" id="GAF77948.1"/>
    </source>
</evidence>
<organism evidence="1">
    <name type="scientific">marine sediment metagenome</name>
    <dbReference type="NCBI Taxonomy" id="412755"/>
    <lineage>
        <taxon>unclassified sequences</taxon>
        <taxon>metagenomes</taxon>
        <taxon>ecological metagenomes</taxon>
    </lineage>
</organism>
<proteinExistence type="predicted"/>
<reference evidence="1" key="1">
    <citation type="journal article" date="2014" name="Front. Microbiol.">
        <title>High frequency of phylogenetically diverse reductive dehalogenase-homologous genes in deep subseafloor sedimentary metagenomes.</title>
        <authorList>
            <person name="Kawai M."/>
            <person name="Futagami T."/>
            <person name="Toyoda A."/>
            <person name="Takaki Y."/>
            <person name="Nishi S."/>
            <person name="Hori S."/>
            <person name="Arai W."/>
            <person name="Tsubouchi T."/>
            <person name="Morono Y."/>
            <person name="Uchiyama I."/>
            <person name="Ito T."/>
            <person name="Fujiyama A."/>
            <person name="Inagaki F."/>
            <person name="Takami H."/>
        </authorList>
    </citation>
    <scope>NUCLEOTIDE SEQUENCE</scope>
    <source>
        <strain evidence="1">Expedition CK06-06</strain>
    </source>
</reference>
<dbReference type="InterPro" id="IPR036291">
    <property type="entry name" value="NAD(P)-bd_dom_sf"/>
</dbReference>
<name>X0SAA7_9ZZZZ</name>